<dbReference type="GO" id="GO:0046872">
    <property type="term" value="F:metal ion binding"/>
    <property type="evidence" value="ECO:0007669"/>
    <property type="project" value="UniProtKB-KW"/>
</dbReference>
<dbReference type="InterPro" id="IPR024607">
    <property type="entry name" value="Sulfatase_CS"/>
</dbReference>
<protein>
    <submittedName>
        <fullName evidence="6">Sulfatase-like hydrolase/transferase</fullName>
    </submittedName>
</protein>
<keyword evidence="3" id="KW-0378">Hydrolase</keyword>
<dbReference type="PANTHER" id="PTHR42693:SF53">
    <property type="entry name" value="ENDO-4-O-SULFATASE"/>
    <property type="match status" value="1"/>
</dbReference>
<dbReference type="Pfam" id="PF00884">
    <property type="entry name" value="Sulfatase"/>
    <property type="match status" value="1"/>
</dbReference>
<keyword evidence="4" id="KW-0106">Calcium</keyword>
<gene>
    <name evidence="6" type="ORF">MJA45_18230</name>
</gene>
<dbReference type="GO" id="GO:0004065">
    <property type="term" value="F:arylsulfatase activity"/>
    <property type="evidence" value="ECO:0007669"/>
    <property type="project" value="TreeGrafter"/>
</dbReference>
<evidence type="ECO:0000256" key="1">
    <source>
        <dbReference type="ARBA" id="ARBA00008779"/>
    </source>
</evidence>
<comment type="similarity">
    <text evidence="1">Belongs to the sulfatase family.</text>
</comment>
<sequence>MTDQQHADTIGPAGVCRTPHLDALMEEGVTFSRAFTACPMCTPSRATVMTGLYPHEHRLVMNAHSALTLQERLSEGTRTIGTTLRERGYRTVYAGKWHVGSSLPTEHGFDEELKKRAAHDHPECGRVRDKVVLKDRTGEKVLAGGSDALPSETDEFRLAEAVNGWLEAHQEDEEPFFLFASCGKPHVPWIVPEPYASLYDPQQILEWPSYRDDWRGRPETYRKNYLNINFCRLPNQWPVMAKALAKYFGLVTMVDDAFGSIVKKLEETGLIDHTMIIFTSDHGEMMGRHGLVGKTAIMLDDLIRVPLVVYWKGRLIPGMRDELVSLQDLFHTLMEVAGGQADGKLDSVSFLPSLYGKDGTGRDAVYVEHHGTTAMQCVRAVRTARYKYVFRAHETDELYDLEQDPDEMVNRIHDPGYAEPKERLREMLLQWSEASGDFARQAIVSCFANEEGVVFESEVMEEQTP</sequence>
<evidence type="ECO:0000256" key="3">
    <source>
        <dbReference type="ARBA" id="ARBA00022801"/>
    </source>
</evidence>
<dbReference type="InterPro" id="IPR017850">
    <property type="entry name" value="Alkaline_phosphatase_core_sf"/>
</dbReference>
<dbReference type="SUPFAM" id="SSF53649">
    <property type="entry name" value="Alkaline phosphatase-like"/>
    <property type="match status" value="1"/>
</dbReference>
<dbReference type="PROSITE" id="PS00523">
    <property type="entry name" value="SULFATASE_1"/>
    <property type="match status" value="1"/>
</dbReference>
<dbReference type="InterPro" id="IPR000917">
    <property type="entry name" value="Sulfatase_N"/>
</dbReference>
<dbReference type="Gene3D" id="3.40.720.10">
    <property type="entry name" value="Alkaline Phosphatase, subunit A"/>
    <property type="match status" value="1"/>
</dbReference>
<dbReference type="PANTHER" id="PTHR42693">
    <property type="entry name" value="ARYLSULFATASE FAMILY MEMBER"/>
    <property type="match status" value="1"/>
</dbReference>
<keyword evidence="2" id="KW-0479">Metal-binding</keyword>
<evidence type="ECO:0000259" key="5">
    <source>
        <dbReference type="Pfam" id="PF00884"/>
    </source>
</evidence>
<keyword evidence="7" id="KW-1185">Reference proteome</keyword>
<proteinExistence type="inferred from homology"/>
<name>A0AA96LAI2_9BACL</name>
<evidence type="ECO:0000256" key="4">
    <source>
        <dbReference type="ARBA" id="ARBA00022837"/>
    </source>
</evidence>
<feature type="domain" description="Sulfatase N-terminal" evidence="5">
    <location>
        <begin position="17"/>
        <end position="338"/>
    </location>
</feature>
<dbReference type="KEGG" id="paun:MJA45_18230"/>
<evidence type="ECO:0000313" key="6">
    <source>
        <dbReference type="EMBL" id="WNQ09563.1"/>
    </source>
</evidence>
<dbReference type="AlphaFoldDB" id="A0AA96LAI2"/>
<reference evidence="6 7" key="1">
    <citation type="submission" date="2022-02" db="EMBL/GenBank/DDBJ databases">
        <title>Paenibacillus sp. MBLB1776 Whole Genome Shotgun Sequencing.</title>
        <authorList>
            <person name="Hwang C.Y."/>
            <person name="Cho E.-S."/>
            <person name="Seo M.-J."/>
        </authorList>
    </citation>
    <scope>NUCLEOTIDE SEQUENCE [LARGE SCALE GENOMIC DNA]</scope>
    <source>
        <strain evidence="6 7">MBLB1776</strain>
    </source>
</reference>
<dbReference type="Proteomes" id="UP001305702">
    <property type="component" value="Chromosome"/>
</dbReference>
<accession>A0AA96LAI2</accession>
<dbReference type="EMBL" id="CP130318">
    <property type="protein sequence ID" value="WNQ09563.1"/>
    <property type="molecule type" value="Genomic_DNA"/>
</dbReference>
<evidence type="ECO:0000313" key="7">
    <source>
        <dbReference type="Proteomes" id="UP001305702"/>
    </source>
</evidence>
<organism evidence="6 7">
    <name type="scientific">Paenibacillus aurantius</name>
    <dbReference type="NCBI Taxonomy" id="2918900"/>
    <lineage>
        <taxon>Bacteria</taxon>
        <taxon>Bacillati</taxon>
        <taxon>Bacillota</taxon>
        <taxon>Bacilli</taxon>
        <taxon>Bacillales</taxon>
        <taxon>Paenibacillaceae</taxon>
        <taxon>Paenibacillus</taxon>
    </lineage>
</organism>
<dbReference type="InterPro" id="IPR050738">
    <property type="entry name" value="Sulfatase"/>
</dbReference>
<evidence type="ECO:0000256" key="2">
    <source>
        <dbReference type="ARBA" id="ARBA00022723"/>
    </source>
</evidence>
<dbReference type="PROSITE" id="PS00149">
    <property type="entry name" value="SULFATASE_2"/>
    <property type="match status" value="1"/>
</dbReference>